<accession>A0ABT7IIF5</accession>
<name>A0ABT7IIF5_9GAMM</name>
<sequence length="170" mass="18919">MGATVGVFAVVALIIGLRGKAMTSNDNDTGPELRYFQPSEFGQWWPKMDRELLFKLDEFRHRWGAPVIISPAEGSLGRHQGNAGESQHNVDAWGMVRAVDVFPKVNGRYITRAADRRRAYEIARDVGFTGIGLYTDTTPGNMLHVDVRRGNRVATWSRVGGDYLDIGQVV</sequence>
<comment type="caution">
    <text evidence="1">The sequence shown here is derived from an EMBL/GenBank/DDBJ whole genome shotgun (WGS) entry which is preliminary data.</text>
</comment>
<organism evidence="1 2">
    <name type="scientific">Marinobacter azerbaijanicus</name>
    <dbReference type="NCBI Taxonomy" id="3050455"/>
    <lineage>
        <taxon>Bacteria</taxon>
        <taxon>Pseudomonadati</taxon>
        <taxon>Pseudomonadota</taxon>
        <taxon>Gammaproteobacteria</taxon>
        <taxon>Pseudomonadales</taxon>
        <taxon>Marinobacteraceae</taxon>
        <taxon>Marinobacter</taxon>
    </lineage>
</organism>
<dbReference type="EMBL" id="JASSVS010000028">
    <property type="protein sequence ID" value="MDL0433961.1"/>
    <property type="molecule type" value="Genomic_DNA"/>
</dbReference>
<evidence type="ECO:0008006" key="3">
    <source>
        <dbReference type="Google" id="ProtNLM"/>
    </source>
</evidence>
<keyword evidence="2" id="KW-1185">Reference proteome</keyword>
<dbReference type="SUPFAM" id="SSF55166">
    <property type="entry name" value="Hedgehog/DD-peptidase"/>
    <property type="match status" value="1"/>
</dbReference>
<evidence type="ECO:0000313" key="1">
    <source>
        <dbReference type="EMBL" id="MDL0433961.1"/>
    </source>
</evidence>
<evidence type="ECO:0000313" key="2">
    <source>
        <dbReference type="Proteomes" id="UP001227964"/>
    </source>
</evidence>
<dbReference type="Gene3D" id="3.30.1380.10">
    <property type="match status" value="1"/>
</dbReference>
<dbReference type="InterPro" id="IPR009045">
    <property type="entry name" value="Zn_M74/Hedgehog-like"/>
</dbReference>
<dbReference type="Proteomes" id="UP001227964">
    <property type="component" value="Unassembled WGS sequence"/>
</dbReference>
<protein>
    <recommendedName>
        <fullName evidence="3">Peptidase M15A C-terminal domain-containing protein</fullName>
    </recommendedName>
</protein>
<reference evidence="1 2" key="1">
    <citation type="submission" date="2023-06" db="EMBL/GenBank/DDBJ databases">
        <title>Marinobacter azerbaijanicus a moderately halophilic, isolated from Urmia Lake in Azerbaijan region of Iran.</title>
        <authorList>
            <person name="Sanchez-Porro C."/>
            <person name="Aghdam E.M."/>
            <person name="Saheb S.M."/>
            <person name="Tarhriz V."/>
            <person name="Kazemi E."/>
            <person name="Ammozegar M.A."/>
            <person name="Ventosa A."/>
            <person name="Hejazi M.S."/>
        </authorList>
    </citation>
    <scope>NUCLEOTIDE SEQUENCE [LARGE SCALE GENOMIC DNA]</scope>
    <source>
        <strain evidence="1 2">TBZ242</strain>
    </source>
</reference>
<proteinExistence type="predicted"/>
<gene>
    <name evidence="1" type="ORF">QPM17_22735</name>
</gene>
<dbReference type="RefSeq" id="WP_285394035.1">
    <property type="nucleotide sequence ID" value="NZ_JASSVS010000028.1"/>
</dbReference>